<dbReference type="InterPro" id="IPR010432">
    <property type="entry name" value="RDD"/>
</dbReference>
<feature type="domain" description="RDD" evidence="7">
    <location>
        <begin position="11"/>
        <end position="143"/>
    </location>
</feature>
<evidence type="ECO:0000256" key="2">
    <source>
        <dbReference type="ARBA" id="ARBA00022475"/>
    </source>
</evidence>
<keyword evidence="3 6" id="KW-0812">Transmembrane</keyword>
<evidence type="ECO:0000259" key="7">
    <source>
        <dbReference type="Pfam" id="PF06271"/>
    </source>
</evidence>
<proteinExistence type="predicted"/>
<organism evidence="8 9">
    <name type="scientific">Ectobacillus ponti</name>
    <dbReference type="NCBI Taxonomy" id="2961894"/>
    <lineage>
        <taxon>Bacteria</taxon>
        <taxon>Bacillati</taxon>
        <taxon>Bacillota</taxon>
        <taxon>Bacilli</taxon>
        <taxon>Bacillales</taxon>
        <taxon>Bacillaceae</taxon>
        <taxon>Ectobacillus</taxon>
    </lineage>
</organism>
<evidence type="ECO:0000256" key="5">
    <source>
        <dbReference type="ARBA" id="ARBA00023136"/>
    </source>
</evidence>
<keyword evidence="9" id="KW-1185">Reference proteome</keyword>
<accession>A0AA41XEY5</accession>
<evidence type="ECO:0000256" key="3">
    <source>
        <dbReference type="ARBA" id="ARBA00022692"/>
    </source>
</evidence>
<comment type="subcellular location">
    <subcellularLocation>
        <location evidence="1">Cell membrane</location>
        <topology evidence="1">Multi-pass membrane protein</topology>
    </subcellularLocation>
</comment>
<feature type="transmembrane region" description="Helical" evidence="6">
    <location>
        <begin position="22"/>
        <end position="42"/>
    </location>
</feature>
<dbReference type="InterPro" id="IPR051791">
    <property type="entry name" value="Pra-immunoreactive"/>
</dbReference>
<feature type="transmembrane region" description="Helical" evidence="6">
    <location>
        <begin position="107"/>
        <end position="130"/>
    </location>
</feature>
<comment type="caution">
    <text evidence="8">The sequence shown here is derived from an EMBL/GenBank/DDBJ whole genome shotgun (WGS) entry which is preliminary data.</text>
</comment>
<dbReference type="AlphaFoldDB" id="A0AA41XEY5"/>
<keyword evidence="2" id="KW-1003">Cell membrane</keyword>
<gene>
    <name evidence="8" type="ORF">NK662_20285</name>
</gene>
<dbReference type="Proteomes" id="UP001156102">
    <property type="component" value="Unassembled WGS sequence"/>
</dbReference>
<evidence type="ECO:0000256" key="6">
    <source>
        <dbReference type="SAM" id="Phobius"/>
    </source>
</evidence>
<dbReference type="Pfam" id="PF06271">
    <property type="entry name" value="RDD"/>
    <property type="match status" value="1"/>
</dbReference>
<dbReference type="EMBL" id="JANCLT010000015">
    <property type="protein sequence ID" value="MCP8970861.1"/>
    <property type="molecule type" value="Genomic_DNA"/>
</dbReference>
<evidence type="ECO:0000313" key="9">
    <source>
        <dbReference type="Proteomes" id="UP001156102"/>
    </source>
</evidence>
<feature type="transmembrane region" description="Helical" evidence="6">
    <location>
        <begin position="54"/>
        <end position="76"/>
    </location>
</feature>
<keyword evidence="5 6" id="KW-0472">Membrane</keyword>
<keyword evidence="4 6" id="KW-1133">Transmembrane helix</keyword>
<dbReference type="PANTHER" id="PTHR36115">
    <property type="entry name" value="PROLINE-RICH ANTIGEN HOMOLOG-RELATED"/>
    <property type="match status" value="1"/>
</dbReference>
<name>A0AA41XEY5_9BACI</name>
<evidence type="ECO:0000313" key="8">
    <source>
        <dbReference type="EMBL" id="MCP8970861.1"/>
    </source>
</evidence>
<dbReference type="PANTHER" id="PTHR36115:SF6">
    <property type="entry name" value="PROLINE-RICH ANTIGEN HOMOLOG"/>
    <property type="match status" value="1"/>
</dbReference>
<reference evidence="8" key="1">
    <citation type="submission" date="2022-07" db="EMBL/GenBank/DDBJ databases">
        <authorList>
            <person name="Li W.-J."/>
            <person name="Deng Q.-Q."/>
        </authorList>
    </citation>
    <scope>NUCLEOTIDE SEQUENCE</scope>
    <source>
        <strain evidence="8">SYSU M60031</strain>
    </source>
</reference>
<evidence type="ECO:0000256" key="4">
    <source>
        <dbReference type="ARBA" id="ARBA00022989"/>
    </source>
</evidence>
<dbReference type="GO" id="GO:0005886">
    <property type="term" value="C:plasma membrane"/>
    <property type="evidence" value="ECO:0007669"/>
    <property type="project" value="UniProtKB-SubCell"/>
</dbReference>
<dbReference type="RefSeq" id="WP_254760788.1">
    <property type="nucleotide sequence ID" value="NZ_JANCLT010000015.1"/>
</dbReference>
<sequence length="151" mass="16360">MKIILHHPLAVLNRTGAAVMDLFLISVAYGLIVGAVTGNYTAMLNRFNVSTGSSLYDILLVLGLMALYFIGLPLLWEGATVGKRLTRTRLVTVDGKPPGLGTLVLRFLVLVVPNVLLLGIPAIAAIYMMLFRRDNRGYHDLLARTKVAGLG</sequence>
<evidence type="ECO:0000256" key="1">
    <source>
        <dbReference type="ARBA" id="ARBA00004651"/>
    </source>
</evidence>
<protein>
    <submittedName>
        <fullName evidence="8">RDD family protein</fullName>
    </submittedName>
</protein>